<keyword evidence="4" id="KW-1185">Reference proteome</keyword>
<dbReference type="RefSeq" id="WP_078402771.1">
    <property type="nucleotide sequence ID" value="NZ_CP016377.1"/>
</dbReference>
<evidence type="ECO:0000313" key="4">
    <source>
        <dbReference type="Proteomes" id="UP000190016"/>
    </source>
</evidence>
<protein>
    <recommendedName>
        <fullName evidence="1">Streptomycin biosynthesis protein StrF domain-containing protein</fullName>
    </recommendedName>
</protein>
<reference evidence="3 4" key="2">
    <citation type="submission" date="2016-07" db="EMBL/GenBank/DDBJ databases">
        <title>Revisiting the Taxonomy of the Elizabethkingia Genus based on Whole-Genome Sequencing, Optical Mapping, and MALDI-TOF.</title>
        <authorList>
            <person name="Nicholson A.C."/>
        </authorList>
    </citation>
    <scope>NUCLEOTIDE SEQUENCE [LARGE SCALE GENOMIC DNA]</scope>
    <source>
        <strain evidence="3 4">C1558</strain>
    </source>
</reference>
<dbReference type="Gene3D" id="3.90.550.10">
    <property type="entry name" value="Spore Coat Polysaccharide Biosynthesis Protein SpsA, Chain A"/>
    <property type="match status" value="1"/>
</dbReference>
<organism evidence="2 5">
    <name type="scientific">Elizabethkingia ursingii</name>
    <dbReference type="NCBI Taxonomy" id="1756150"/>
    <lineage>
        <taxon>Bacteria</taxon>
        <taxon>Pseudomonadati</taxon>
        <taxon>Bacteroidota</taxon>
        <taxon>Flavobacteriia</taxon>
        <taxon>Flavobacteriales</taxon>
        <taxon>Weeksellaceae</taxon>
        <taxon>Elizabethkingia</taxon>
    </lineage>
</organism>
<dbReference type="Proteomes" id="UP000190016">
    <property type="component" value="Unassembled WGS sequence"/>
</dbReference>
<dbReference type="InterPro" id="IPR029044">
    <property type="entry name" value="Nucleotide-diphossugar_trans"/>
</dbReference>
<evidence type="ECO:0000313" key="3">
    <source>
        <dbReference type="EMBL" id="OPB86924.1"/>
    </source>
</evidence>
<dbReference type="SUPFAM" id="SSF53448">
    <property type="entry name" value="Nucleotide-diphospho-sugar transferases"/>
    <property type="match status" value="1"/>
</dbReference>
<name>A0AAJ3TNI2_9FLAO</name>
<dbReference type="AlphaFoldDB" id="A0AAJ3TNI2"/>
<evidence type="ECO:0000313" key="2">
    <source>
        <dbReference type="EMBL" id="OPB73406.1"/>
    </source>
</evidence>
<comment type="caution">
    <text evidence="2">The sequence shown here is derived from an EMBL/GenBank/DDBJ whole genome shotgun (WGS) entry which is preliminary data.</text>
</comment>
<proteinExistence type="predicted"/>
<evidence type="ECO:0000259" key="1">
    <source>
        <dbReference type="Pfam" id="PF13712"/>
    </source>
</evidence>
<evidence type="ECO:0000313" key="5">
    <source>
        <dbReference type="Proteomes" id="UP000190816"/>
    </source>
</evidence>
<accession>A0AAJ3TNI2</accession>
<dbReference type="InterPro" id="IPR059123">
    <property type="entry name" value="StrF_dom"/>
</dbReference>
<dbReference type="Pfam" id="PF13712">
    <property type="entry name" value="Glyco_tranf_2_5"/>
    <property type="match status" value="1"/>
</dbReference>
<reference evidence="2 5" key="1">
    <citation type="submission" date="2016-06" db="EMBL/GenBank/DDBJ databases">
        <authorList>
            <person name="Nicholson A.C."/>
        </authorList>
    </citation>
    <scope>NUCLEOTIDE SEQUENCE [LARGE SCALE GENOMIC DNA]</scope>
    <source>
        <strain evidence="2 5">G4123</strain>
    </source>
</reference>
<sequence length="334" mass="38955">MISIVVSSYQEHLYQSFVNSVEKTIGVPYEIIKVENPGIMGICKAYNLGVSKAKYDIICFSHEDVLCYSENWGKKVISYFNDSEVGMLGVTGCMVQTDIPSPWWYNSDFSTGAGRMLMKLGNGKYYDHIRNPFNDTSKTEVKVIDGLWFCIKKSLFEKISFDELTFPGFHLYDMDISMQVNQISKCIVVYDILLEHVWQGKISNDYYEGLLDYINKWQPKGLPVMTSHIKEDYFGAYNWFALLNVLGQMQRSSINKEIINKYKQYYYTLQKRPYKGIYKMFFDLSKLIGYKNALRVFIKLEKWFKILPSNIGYVEYKEVDRNELLTQKIVSNVG</sequence>
<feature type="domain" description="Streptomycin biosynthesis protein StrF" evidence="1">
    <location>
        <begin position="4"/>
        <end position="198"/>
    </location>
</feature>
<dbReference type="EMBL" id="MBDS01000017">
    <property type="protein sequence ID" value="OPB86924.1"/>
    <property type="molecule type" value="Genomic_DNA"/>
</dbReference>
<dbReference type="KEGG" id="ego:BBD34_06070"/>
<gene>
    <name evidence="2" type="ORF">BAY32_10150</name>
    <name evidence="3" type="ORF">BB021_10440</name>
</gene>
<dbReference type="Proteomes" id="UP000190816">
    <property type="component" value="Unassembled WGS sequence"/>
</dbReference>
<dbReference type="CDD" id="cd00761">
    <property type="entry name" value="Glyco_tranf_GTA_type"/>
    <property type="match status" value="1"/>
</dbReference>
<dbReference type="EMBL" id="MAIC01000016">
    <property type="protein sequence ID" value="OPB73406.1"/>
    <property type="molecule type" value="Genomic_DNA"/>
</dbReference>